<accession>A0A7W6FRW8</accession>
<feature type="transmembrane region" description="Helical" evidence="1">
    <location>
        <begin position="260"/>
        <end position="284"/>
    </location>
</feature>
<dbReference type="InterPro" id="IPR038770">
    <property type="entry name" value="Na+/solute_symporter_sf"/>
</dbReference>
<dbReference type="PIRSF" id="PIRSF026166">
    <property type="entry name" value="UCP026166"/>
    <property type="match status" value="1"/>
</dbReference>
<dbReference type="InterPro" id="IPR016833">
    <property type="entry name" value="Put_Na-Bile_cotransptr"/>
</dbReference>
<feature type="transmembrane region" description="Helical" evidence="1">
    <location>
        <begin position="197"/>
        <end position="220"/>
    </location>
</feature>
<keyword evidence="1" id="KW-1133">Transmembrane helix</keyword>
<feature type="transmembrane region" description="Helical" evidence="1">
    <location>
        <begin position="290"/>
        <end position="310"/>
    </location>
</feature>
<dbReference type="GO" id="GO:0005886">
    <property type="term" value="C:plasma membrane"/>
    <property type="evidence" value="ECO:0007669"/>
    <property type="project" value="TreeGrafter"/>
</dbReference>
<dbReference type="EMBL" id="JACIDT010000024">
    <property type="protein sequence ID" value="MBB3928438.1"/>
    <property type="molecule type" value="Genomic_DNA"/>
</dbReference>
<evidence type="ECO:0000313" key="3">
    <source>
        <dbReference type="Proteomes" id="UP000571950"/>
    </source>
</evidence>
<proteinExistence type="predicted"/>
<name>A0A7W6FRW8_9SPHN</name>
<dbReference type="Proteomes" id="UP000571950">
    <property type="component" value="Unassembled WGS sequence"/>
</dbReference>
<feature type="transmembrane region" description="Helical" evidence="1">
    <location>
        <begin position="226"/>
        <end position="248"/>
    </location>
</feature>
<feature type="transmembrane region" description="Helical" evidence="1">
    <location>
        <begin position="125"/>
        <end position="146"/>
    </location>
</feature>
<dbReference type="Gene3D" id="1.20.1530.20">
    <property type="match status" value="1"/>
</dbReference>
<dbReference type="Pfam" id="PF13593">
    <property type="entry name" value="SBF_like"/>
    <property type="match status" value="1"/>
</dbReference>
<evidence type="ECO:0000256" key="1">
    <source>
        <dbReference type="SAM" id="Phobius"/>
    </source>
</evidence>
<dbReference type="PANTHER" id="PTHR18640:SF5">
    <property type="entry name" value="SODIUM_BILE ACID COTRANSPORTER 7"/>
    <property type="match status" value="1"/>
</dbReference>
<sequence length="328" mass="34341">MNRLRMLLDPFILMLVGTVVLASVLPARGGFVPVVGAVSTAGIVALFFFHGAKLSRAAIVAGASNWRLHLAIVAATYGLFPLIGLAAVRLPLDPPLLASGLLYLTLLPSTAMSSVALTAMARGNVAAALCGASFSNLAGIILTPLLVLLTMGGKGTGVSWRNVEEIGLQMLLPFLLGHMLRPWIGDFVQRRRALVTAVDRGAVLLVVYSAFGAAVVAGLWHHVSAGALLLVTLVCCMILALVLLATWLGGRALGLAREDAIVLLFCGSKKSLATGAPMASILFARADLGFILLPIMLFHQIQLIVCALIAQHYASTTPQLAERAAARA</sequence>
<dbReference type="AlphaFoldDB" id="A0A7W6FRW8"/>
<dbReference type="RefSeq" id="WP_188073715.1">
    <property type="nucleotide sequence ID" value="NZ_BSPS01000155.1"/>
</dbReference>
<evidence type="ECO:0000313" key="2">
    <source>
        <dbReference type="EMBL" id="MBB3928438.1"/>
    </source>
</evidence>
<feature type="transmembrane region" description="Helical" evidence="1">
    <location>
        <begin position="70"/>
        <end position="90"/>
    </location>
</feature>
<organism evidence="2 3">
    <name type="scientific">Sphingobium jiangsuense</name>
    <dbReference type="NCBI Taxonomy" id="870476"/>
    <lineage>
        <taxon>Bacteria</taxon>
        <taxon>Pseudomonadati</taxon>
        <taxon>Pseudomonadota</taxon>
        <taxon>Alphaproteobacteria</taxon>
        <taxon>Sphingomonadales</taxon>
        <taxon>Sphingomonadaceae</taxon>
        <taxon>Sphingobium</taxon>
    </lineage>
</organism>
<protein>
    <submittedName>
        <fullName evidence="2">Sodium/bile acid cotransporter 7</fullName>
    </submittedName>
</protein>
<dbReference type="PANTHER" id="PTHR18640">
    <property type="entry name" value="SOLUTE CARRIER FAMILY 10 MEMBER 7"/>
    <property type="match status" value="1"/>
</dbReference>
<keyword evidence="1" id="KW-0472">Membrane</keyword>
<feature type="transmembrane region" description="Helical" evidence="1">
    <location>
        <begin position="96"/>
        <end position="118"/>
    </location>
</feature>
<feature type="transmembrane region" description="Helical" evidence="1">
    <location>
        <begin position="166"/>
        <end position="185"/>
    </location>
</feature>
<gene>
    <name evidence="2" type="ORF">GGR43_004182</name>
</gene>
<reference evidence="2 3" key="1">
    <citation type="submission" date="2020-08" db="EMBL/GenBank/DDBJ databases">
        <title>Genomic Encyclopedia of Type Strains, Phase IV (KMG-IV): sequencing the most valuable type-strain genomes for metagenomic binning, comparative biology and taxonomic classification.</title>
        <authorList>
            <person name="Goeker M."/>
        </authorList>
    </citation>
    <scope>NUCLEOTIDE SEQUENCE [LARGE SCALE GENOMIC DNA]</scope>
    <source>
        <strain evidence="2 3">DSM 26189</strain>
    </source>
</reference>
<feature type="transmembrane region" description="Helical" evidence="1">
    <location>
        <begin position="7"/>
        <end position="25"/>
    </location>
</feature>
<comment type="caution">
    <text evidence="2">The sequence shown here is derived from an EMBL/GenBank/DDBJ whole genome shotgun (WGS) entry which is preliminary data.</text>
</comment>
<keyword evidence="3" id="KW-1185">Reference proteome</keyword>
<keyword evidence="1" id="KW-0812">Transmembrane</keyword>
<feature type="transmembrane region" description="Helical" evidence="1">
    <location>
        <begin position="31"/>
        <end position="49"/>
    </location>
</feature>